<organism evidence="1 2">
    <name type="scientific">Thiosulfativibrio zosterae</name>
    <dbReference type="NCBI Taxonomy" id="2675053"/>
    <lineage>
        <taxon>Bacteria</taxon>
        <taxon>Pseudomonadati</taxon>
        <taxon>Pseudomonadota</taxon>
        <taxon>Gammaproteobacteria</taxon>
        <taxon>Thiotrichales</taxon>
        <taxon>Piscirickettsiaceae</taxon>
        <taxon>Thiosulfativibrio</taxon>
    </lineage>
</organism>
<dbReference type="RefSeq" id="WP_173290937.1">
    <property type="nucleotide sequence ID" value="NZ_AP021888.1"/>
</dbReference>
<dbReference type="InterPro" id="IPR010921">
    <property type="entry name" value="Trp_repressor/repl_initiator"/>
</dbReference>
<sequence>MAQQRNFSQWQNIIETHQQSGLSITQFCKQHRLTLSSFYKWRKIITESAKDPAISASMSL</sequence>
<dbReference type="EMBL" id="AP021888">
    <property type="protein sequence ID" value="BBP43105.1"/>
    <property type="molecule type" value="Genomic_DNA"/>
</dbReference>
<gene>
    <name evidence="1" type="ORF">THMIRHAT_08510</name>
</gene>
<name>A0A6F8PLZ2_9GAMM</name>
<dbReference type="NCBIfam" id="NF047593">
    <property type="entry name" value="IS66_ISAeme5_TnpA"/>
    <property type="match status" value="1"/>
</dbReference>
<dbReference type="AlphaFoldDB" id="A0A6F8PLZ2"/>
<dbReference type="Proteomes" id="UP000501466">
    <property type="component" value="Chromosome"/>
</dbReference>
<dbReference type="KEGG" id="tzo:THMIRHAT_08510"/>
<proteinExistence type="predicted"/>
<evidence type="ECO:0000313" key="1">
    <source>
        <dbReference type="EMBL" id="BBP43105.1"/>
    </source>
</evidence>
<evidence type="ECO:0000313" key="2">
    <source>
        <dbReference type="Proteomes" id="UP000501466"/>
    </source>
</evidence>
<accession>A0A6F8PLZ2</accession>
<reference evidence="2" key="1">
    <citation type="submission" date="2019-11" db="EMBL/GenBank/DDBJ databases">
        <title>Isolation and characterization of two novel species in the genus Thiomicrorhabdus.</title>
        <authorList>
            <person name="Mochizuki J."/>
            <person name="Kojima H."/>
            <person name="Fukui M."/>
        </authorList>
    </citation>
    <scope>NUCLEOTIDE SEQUENCE [LARGE SCALE GENOMIC DNA]</scope>
    <source>
        <strain evidence="2">AkT22</strain>
    </source>
</reference>
<keyword evidence="2" id="KW-1185">Reference proteome</keyword>
<evidence type="ECO:0008006" key="3">
    <source>
        <dbReference type="Google" id="ProtNLM"/>
    </source>
</evidence>
<protein>
    <recommendedName>
        <fullName evidence="3">Transposase</fullName>
    </recommendedName>
</protein>
<dbReference type="GO" id="GO:0043565">
    <property type="term" value="F:sequence-specific DNA binding"/>
    <property type="evidence" value="ECO:0007669"/>
    <property type="project" value="InterPro"/>
</dbReference>
<dbReference type="SUPFAM" id="SSF48295">
    <property type="entry name" value="TrpR-like"/>
    <property type="match status" value="1"/>
</dbReference>